<dbReference type="GO" id="GO:0000139">
    <property type="term" value="C:Golgi membrane"/>
    <property type="evidence" value="ECO:0007669"/>
    <property type="project" value="UniProtKB-SubCell"/>
</dbReference>
<dbReference type="GO" id="GO:0043001">
    <property type="term" value="P:Golgi to plasma membrane protein transport"/>
    <property type="evidence" value="ECO:0007669"/>
    <property type="project" value="TreeGrafter"/>
</dbReference>
<gene>
    <name evidence="7" type="ORF">SISSUDRAFT_1115226</name>
</gene>
<dbReference type="GO" id="GO:0007030">
    <property type="term" value="P:Golgi organization"/>
    <property type="evidence" value="ECO:0007669"/>
    <property type="project" value="TreeGrafter"/>
</dbReference>
<name>A0A165Z8Y2_9AGAM</name>
<dbReference type="STRING" id="1314776.A0A165Z8Y2"/>
<keyword evidence="3" id="KW-0333">Golgi apparatus</keyword>
<keyword evidence="5" id="KW-0472">Membrane</keyword>
<comment type="subcellular location">
    <subcellularLocation>
        <location evidence="1">Golgi apparatus membrane</location>
        <topology evidence="1">Peripheral membrane protein</topology>
        <orientation evidence="1">Cytoplasmic side</orientation>
    </subcellularLocation>
</comment>
<dbReference type="GO" id="GO:0005829">
    <property type="term" value="C:cytosol"/>
    <property type="evidence" value="ECO:0007669"/>
    <property type="project" value="TreeGrafter"/>
</dbReference>
<evidence type="ECO:0000313" key="7">
    <source>
        <dbReference type="EMBL" id="KZT34068.1"/>
    </source>
</evidence>
<dbReference type="GO" id="GO:0048194">
    <property type="term" value="P:Golgi vesicle budding"/>
    <property type="evidence" value="ECO:0007669"/>
    <property type="project" value="TreeGrafter"/>
</dbReference>
<feature type="compositionally biased region" description="Polar residues" evidence="6">
    <location>
        <begin position="68"/>
        <end position="80"/>
    </location>
</feature>
<evidence type="ECO:0000256" key="4">
    <source>
        <dbReference type="ARBA" id="ARBA00023121"/>
    </source>
</evidence>
<dbReference type="Gene3D" id="1.10.3630.10">
    <property type="entry name" value="yeast vps74-n-term truncation variant domain like"/>
    <property type="match status" value="1"/>
</dbReference>
<comment type="similarity">
    <text evidence="2">Belongs to the GOLPH3/VPS74 family.</text>
</comment>
<feature type="region of interest" description="Disordered" evidence="6">
    <location>
        <begin position="44"/>
        <end position="117"/>
    </location>
</feature>
<dbReference type="GO" id="GO:0005802">
    <property type="term" value="C:trans-Golgi network"/>
    <property type="evidence" value="ECO:0007669"/>
    <property type="project" value="TreeGrafter"/>
</dbReference>
<dbReference type="InterPro" id="IPR008628">
    <property type="entry name" value="GPP34-like"/>
</dbReference>
<dbReference type="OrthoDB" id="2189106at2759"/>
<accession>A0A165Z8Y2</accession>
<evidence type="ECO:0000256" key="3">
    <source>
        <dbReference type="ARBA" id="ARBA00023034"/>
    </source>
</evidence>
<keyword evidence="8" id="KW-1185">Reference proteome</keyword>
<dbReference type="PANTHER" id="PTHR12704:SF2">
    <property type="entry name" value="GOLGI PHOSPHOPROTEIN 3 HOMOLOG SAURON"/>
    <property type="match status" value="1"/>
</dbReference>
<feature type="compositionally biased region" description="Low complexity" evidence="6">
    <location>
        <begin position="50"/>
        <end position="63"/>
    </location>
</feature>
<dbReference type="Pfam" id="PF05719">
    <property type="entry name" value="GPP34"/>
    <property type="match status" value="1"/>
</dbReference>
<dbReference type="GO" id="GO:0031985">
    <property type="term" value="C:Golgi cisterna"/>
    <property type="evidence" value="ECO:0007669"/>
    <property type="project" value="TreeGrafter"/>
</dbReference>
<dbReference type="AlphaFoldDB" id="A0A165Z8Y2"/>
<protein>
    <submittedName>
        <fullName evidence="7">GPP34-domain-containing protein</fullName>
    </submittedName>
</protein>
<evidence type="ECO:0000256" key="6">
    <source>
        <dbReference type="SAM" id="MobiDB-lite"/>
    </source>
</evidence>
<evidence type="ECO:0000256" key="2">
    <source>
        <dbReference type="ARBA" id="ARBA00007284"/>
    </source>
</evidence>
<reference evidence="7 8" key="1">
    <citation type="journal article" date="2016" name="Mol. Biol. Evol.">
        <title>Comparative Genomics of Early-Diverging Mushroom-Forming Fungi Provides Insights into the Origins of Lignocellulose Decay Capabilities.</title>
        <authorList>
            <person name="Nagy L.G."/>
            <person name="Riley R."/>
            <person name="Tritt A."/>
            <person name="Adam C."/>
            <person name="Daum C."/>
            <person name="Floudas D."/>
            <person name="Sun H."/>
            <person name="Yadav J.S."/>
            <person name="Pangilinan J."/>
            <person name="Larsson K.H."/>
            <person name="Matsuura K."/>
            <person name="Barry K."/>
            <person name="Labutti K."/>
            <person name="Kuo R."/>
            <person name="Ohm R.A."/>
            <person name="Bhattacharya S.S."/>
            <person name="Shirouzu T."/>
            <person name="Yoshinaga Y."/>
            <person name="Martin F.M."/>
            <person name="Grigoriev I.V."/>
            <person name="Hibbett D.S."/>
        </authorList>
    </citation>
    <scope>NUCLEOTIDE SEQUENCE [LARGE SCALE GENOMIC DNA]</scope>
    <source>
        <strain evidence="7 8">HHB10207 ss-3</strain>
    </source>
</reference>
<dbReference type="GO" id="GO:0006890">
    <property type="term" value="P:retrograde vesicle-mediated transport, Golgi to endoplasmic reticulum"/>
    <property type="evidence" value="ECO:0007669"/>
    <property type="project" value="TreeGrafter"/>
</dbReference>
<proteinExistence type="inferred from homology"/>
<evidence type="ECO:0000313" key="8">
    <source>
        <dbReference type="Proteomes" id="UP000076798"/>
    </source>
</evidence>
<dbReference type="GO" id="GO:0070273">
    <property type="term" value="F:phosphatidylinositol-4-phosphate binding"/>
    <property type="evidence" value="ECO:0007669"/>
    <property type="project" value="InterPro"/>
</dbReference>
<evidence type="ECO:0000256" key="1">
    <source>
        <dbReference type="ARBA" id="ARBA00004255"/>
    </source>
</evidence>
<dbReference type="PANTHER" id="PTHR12704">
    <property type="entry name" value="TRANS-GOLGI PROTEIN GMX33"/>
    <property type="match status" value="1"/>
</dbReference>
<dbReference type="InterPro" id="IPR038261">
    <property type="entry name" value="GPP34-like_sf"/>
</dbReference>
<sequence>MSDARDKTQKVEIIDPIACYDSQDSLDYSDLAVMSTQICGHRLSRRRVAPSTSGATSPSTPRTHTPALESSTPILSSNGHAGTALEGGSKVAYDPHEDDDGRNGTSTGPNGRKRLPTPRLTLMEEVLLVGLKDKLGYLSFWNDSISYALRGCIVLELALRGRVAVVNRPGRRSVNLCERLIEVIDERMTGETILDEALRMMRDRGKEGEKLSVVQWIDLMSGETWNVMKISYQLKQVRERLQKGLVDKGLLTTSKTNFLLFDMATHPCTPQGLSQKAAIINRINALLLSKTTAIPQTALGEEGTSGRVIRSIALSTASYAANVLEDAIGYSYSRGVGSNLAFDDKEEALTRCDDVLSAFSNFPFATPVASGSGSVAGGLGAGAKRRHAGGGGNSGREAIAELGREVTKELEAEFGEKWELSGEVVAAVFEVWGRMDSLL</sequence>
<feature type="compositionally biased region" description="Basic and acidic residues" evidence="6">
    <location>
        <begin position="93"/>
        <end position="102"/>
    </location>
</feature>
<dbReference type="EMBL" id="KV428202">
    <property type="protein sequence ID" value="KZT34068.1"/>
    <property type="molecule type" value="Genomic_DNA"/>
</dbReference>
<organism evidence="7 8">
    <name type="scientific">Sistotremastrum suecicum HHB10207 ss-3</name>
    <dbReference type="NCBI Taxonomy" id="1314776"/>
    <lineage>
        <taxon>Eukaryota</taxon>
        <taxon>Fungi</taxon>
        <taxon>Dikarya</taxon>
        <taxon>Basidiomycota</taxon>
        <taxon>Agaricomycotina</taxon>
        <taxon>Agaricomycetes</taxon>
        <taxon>Sistotremastrales</taxon>
        <taxon>Sistotremastraceae</taxon>
        <taxon>Sistotremastrum</taxon>
    </lineage>
</organism>
<dbReference type="Proteomes" id="UP000076798">
    <property type="component" value="Unassembled WGS sequence"/>
</dbReference>
<keyword evidence="4" id="KW-0446">Lipid-binding</keyword>
<evidence type="ECO:0000256" key="5">
    <source>
        <dbReference type="ARBA" id="ARBA00023136"/>
    </source>
</evidence>